<evidence type="ECO:0000256" key="6">
    <source>
        <dbReference type="ARBA" id="ARBA00022777"/>
    </source>
</evidence>
<dbReference type="InterPro" id="IPR036890">
    <property type="entry name" value="HATPase_C_sf"/>
</dbReference>
<evidence type="ECO:0000256" key="8">
    <source>
        <dbReference type="ARBA" id="ARBA00023012"/>
    </source>
</evidence>
<keyword evidence="5" id="KW-0547">Nucleotide-binding</keyword>
<keyword evidence="4" id="KW-0808">Transferase</keyword>
<feature type="transmembrane region" description="Helical" evidence="10">
    <location>
        <begin position="73"/>
        <end position="102"/>
    </location>
</feature>
<keyword evidence="10" id="KW-0812">Transmembrane</keyword>
<dbReference type="InterPro" id="IPR011712">
    <property type="entry name" value="Sig_transdc_His_kin_sub3_dim/P"/>
</dbReference>
<dbReference type="EMBL" id="JAGIOD010000001">
    <property type="protein sequence ID" value="MBP2381620.1"/>
    <property type="molecule type" value="Genomic_DNA"/>
</dbReference>
<dbReference type="PANTHER" id="PTHR24421:SF10">
    <property type="entry name" value="NITRATE_NITRITE SENSOR PROTEIN NARQ"/>
    <property type="match status" value="1"/>
</dbReference>
<feature type="domain" description="Signal transduction histidine kinase subgroup 3 dimerisation and phosphoacceptor" evidence="11">
    <location>
        <begin position="196"/>
        <end position="259"/>
    </location>
</feature>
<name>A0ABS4WZI3_9MICO</name>
<keyword evidence="13" id="KW-1185">Reference proteome</keyword>
<evidence type="ECO:0000256" key="9">
    <source>
        <dbReference type="SAM" id="MobiDB-lite"/>
    </source>
</evidence>
<keyword evidence="10" id="KW-1133">Transmembrane helix</keyword>
<feature type="compositionally biased region" description="Low complexity" evidence="9">
    <location>
        <begin position="397"/>
        <end position="416"/>
    </location>
</feature>
<keyword evidence="6 12" id="KW-0418">Kinase</keyword>
<dbReference type="Gene3D" id="1.20.5.1930">
    <property type="match status" value="1"/>
</dbReference>
<comment type="caution">
    <text evidence="12">The sequence shown here is derived from an EMBL/GenBank/DDBJ whole genome shotgun (WGS) entry which is preliminary data.</text>
</comment>
<feature type="transmembrane region" description="Helical" evidence="10">
    <location>
        <begin position="142"/>
        <end position="162"/>
    </location>
</feature>
<reference evidence="12 13" key="1">
    <citation type="submission" date="2021-03" db="EMBL/GenBank/DDBJ databases">
        <title>Sequencing the genomes of 1000 actinobacteria strains.</title>
        <authorList>
            <person name="Klenk H.-P."/>
        </authorList>
    </citation>
    <scope>NUCLEOTIDE SEQUENCE [LARGE SCALE GENOMIC DNA]</scope>
    <source>
        <strain evidence="12 13">DSM 14566</strain>
    </source>
</reference>
<comment type="catalytic activity">
    <reaction evidence="1">
        <text>ATP + protein L-histidine = ADP + protein N-phospho-L-histidine.</text>
        <dbReference type="EC" id="2.7.13.3"/>
    </reaction>
</comment>
<evidence type="ECO:0000256" key="2">
    <source>
        <dbReference type="ARBA" id="ARBA00012438"/>
    </source>
</evidence>
<evidence type="ECO:0000313" key="13">
    <source>
        <dbReference type="Proteomes" id="UP001519290"/>
    </source>
</evidence>
<dbReference type="RefSeq" id="WP_209900921.1">
    <property type="nucleotide sequence ID" value="NZ_BAAAJW010000002.1"/>
</dbReference>
<evidence type="ECO:0000256" key="7">
    <source>
        <dbReference type="ARBA" id="ARBA00022840"/>
    </source>
</evidence>
<sequence length="422" mass="44462">MSPDPVERPERAAIDRRDVMTAVGYAAVVVLLAVSGARNSGFVGGSLQWSPWVSVVMMLVACTSLLWRRRLPVLALVVAGPLAVAEIIVGGQISAYFLLFEALFTPVMHGSLRLARVTTGLAICVAIAAILVAVALGVSWPILLVVLLVSTLVVSTPLLWGWEVRHHRSARLVAESLADVEHELAVTRAAHAVETERRTIAHDLHDVIAGHLSAVSLHTNLASSLEDREARDRSLTTARESAHAALRDLRSMIGVLSTEESGTLPSVTLDWPSLSTRLRGRDAEARIRIDPAATDPARLEPSVQAALLRIAAEASTNAVRHGQAPISLSVQVSGDAVILDLRNRRTGAAVPGTGVGRGAISHRATAVGGSATSGPAPEDSAEAGTWRVLARLPVRADSTAPPTDPPDGTDSSVPSTIQEARP</sequence>
<feature type="transmembrane region" description="Helical" evidence="10">
    <location>
        <begin position="114"/>
        <end position="136"/>
    </location>
</feature>
<evidence type="ECO:0000256" key="4">
    <source>
        <dbReference type="ARBA" id="ARBA00022679"/>
    </source>
</evidence>
<dbReference type="EC" id="2.7.13.3" evidence="2"/>
<dbReference type="InterPro" id="IPR050482">
    <property type="entry name" value="Sensor_HK_TwoCompSys"/>
</dbReference>
<proteinExistence type="predicted"/>
<gene>
    <name evidence="12" type="ORF">JOF43_001577</name>
</gene>
<evidence type="ECO:0000256" key="10">
    <source>
        <dbReference type="SAM" id="Phobius"/>
    </source>
</evidence>
<dbReference type="Pfam" id="PF07730">
    <property type="entry name" value="HisKA_3"/>
    <property type="match status" value="1"/>
</dbReference>
<accession>A0ABS4WZI3</accession>
<keyword evidence="8" id="KW-0902">Two-component regulatory system</keyword>
<organism evidence="12 13">
    <name type="scientific">Brachybacterium sacelli</name>
    <dbReference type="NCBI Taxonomy" id="173364"/>
    <lineage>
        <taxon>Bacteria</taxon>
        <taxon>Bacillati</taxon>
        <taxon>Actinomycetota</taxon>
        <taxon>Actinomycetes</taxon>
        <taxon>Micrococcales</taxon>
        <taxon>Dermabacteraceae</taxon>
        <taxon>Brachybacterium</taxon>
    </lineage>
</organism>
<feature type="transmembrane region" description="Helical" evidence="10">
    <location>
        <begin position="49"/>
        <end position="67"/>
    </location>
</feature>
<dbReference type="Proteomes" id="UP001519290">
    <property type="component" value="Unassembled WGS sequence"/>
</dbReference>
<keyword evidence="3" id="KW-0597">Phosphoprotein</keyword>
<evidence type="ECO:0000256" key="1">
    <source>
        <dbReference type="ARBA" id="ARBA00000085"/>
    </source>
</evidence>
<dbReference type="GO" id="GO:0016301">
    <property type="term" value="F:kinase activity"/>
    <property type="evidence" value="ECO:0007669"/>
    <property type="project" value="UniProtKB-KW"/>
</dbReference>
<protein>
    <recommendedName>
        <fullName evidence="2">histidine kinase</fullName>
        <ecNumber evidence="2">2.7.13.3</ecNumber>
    </recommendedName>
</protein>
<evidence type="ECO:0000313" key="12">
    <source>
        <dbReference type="EMBL" id="MBP2381620.1"/>
    </source>
</evidence>
<keyword evidence="7" id="KW-0067">ATP-binding</keyword>
<feature type="transmembrane region" description="Helical" evidence="10">
    <location>
        <begin position="20"/>
        <end position="37"/>
    </location>
</feature>
<keyword evidence="10" id="KW-0472">Membrane</keyword>
<dbReference type="Gene3D" id="3.30.565.10">
    <property type="entry name" value="Histidine kinase-like ATPase, C-terminal domain"/>
    <property type="match status" value="1"/>
</dbReference>
<feature type="region of interest" description="Disordered" evidence="9">
    <location>
        <begin position="366"/>
        <end position="422"/>
    </location>
</feature>
<evidence type="ECO:0000256" key="3">
    <source>
        <dbReference type="ARBA" id="ARBA00022553"/>
    </source>
</evidence>
<evidence type="ECO:0000259" key="11">
    <source>
        <dbReference type="Pfam" id="PF07730"/>
    </source>
</evidence>
<evidence type="ECO:0000256" key="5">
    <source>
        <dbReference type="ARBA" id="ARBA00022741"/>
    </source>
</evidence>
<dbReference type="PANTHER" id="PTHR24421">
    <property type="entry name" value="NITRATE/NITRITE SENSOR PROTEIN NARX-RELATED"/>
    <property type="match status" value="1"/>
</dbReference>